<name>A0ABV8XKG8_9DEIO</name>
<organism evidence="1 2">
    <name type="scientific">Deinococcus navajonensis</name>
    <dbReference type="NCBI Taxonomy" id="309884"/>
    <lineage>
        <taxon>Bacteria</taxon>
        <taxon>Thermotogati</taxon>
        <taxon>Deinococcota</taxon>
        <taxon>Deinococci</taxon>
        <taxon>Deinococcales</taxon>
        <taxon>Deinococcaceae</taxon>
        <taxon>Deinococcus</taxon>
    </lineage>
</organism>
<comment type="caution">
    <text evidence="1">The sequence shown here is derived from an EMBL/GenBank/DDBJ whole genome shotgun (WGS) entry which is preliminary data.</text>
</comment>
<sequence>MPTIQRLCEDAPGPSALQGLMVRRQLRLLGQPDHEVLEAVTRRVTDPGLMRDMTLAKVGLDPAWPGSPCIAARHDVSLARAVAAGREGLRRVYRALLDGAPAEPAGGPGPGTGAKRH</sequence>
<keyword evidence="2" id="KW-1185">Reference proteome</keyword>
<evidence type="ECO:0000313" key="2">
    <source>
        <dbReference type="Proteomes" id="UP001595998"/>
    </source>
</evidence>
<protein>
    <submittedName>
        <fullName evidence="1">Uncharacterized protein</fullName>
    </submittedName>
</protein>
<dbReference type="Proteomes" id="UP001595998">
    <property type="component" value="Unassembled WGS sequence"/>
</dbReference>
<evidence type="ECO:0000313" key="1">
    <source>
        <dbReference type="EMBL" id="MFC4425062.1"/>
    </source>
</evidence>
<dbReference type="RefSeq" id="WP_380036048.1">
    <property type="nucleotide sequence ID" value="NZ_JBHSEH010000004.1"/>
</dbReference>
<reference evidence="2" key="1">
    <citation type="journal article" date="2019" name="Int. J. Syst. Evol. Microbiol.">
        <title>The Global Catalogue of Microorganisms (GCM) 10K type strain sequencing project: providing services to taxonomists for standard genome sequencing and annotation.</title>
        <authorList>
            <consortium name="The Broad Institute Genomics Platform"/>
            <consortium name="The Broad Institute Genome Sequencing Center for Infectious Disease"/>
            <person name="Wu L."/>
            <person name="Ma J."/>
        </authorList>
    </citation>
    <scope>NUCLEOTIDE SEQUENCE [LARGE SCALE GENOMIC DNA]</scope>
    <source>
        <strain evidence="2">CCUG 56029</strain>
    </source>
</reference>
<proteinExistence type="predicted"/>
<accession>A0ABV8XKG8</accession>
<gene>
    <name evidence="1" type="ORF">ACFOZ9_02485</name>
</gene>
<dbReference type="EMBL" id="JBHSEH010000004">
    <property type="protein sequence ID" value="MFC4425062.1"/>
    <property type="molecule type" value="Genomic_DNA"/>
</dbReference>